<dbReference type="PANTHER" id="PTHR30388">
    <property type="entry name" value="ALDEHYDE OXIDOREDUCTASE MOLYBDENUM COFACTOR ASSEMBLY PROTEIN"/>
    <property type="match status" value="1"/>
</dbReference>
<dbReference type="EMBL" id="BART01032149">
    <property type="protein sequence ID" value="GAH07847.1"/>
    <property type="molecule type" value="Genomic_DNA"/>
</dbReference>
<gene>
    <name evidence="2" type="ORF">S01H4_55655</name>
</gene>
<sequence>MKDIFQRIAELRKEGRAFVLVTIVKTEDSTPRSLGTRMIVYPDKTIEGTIGGGVLEKRVISDALKLLA</sequence>
<dbReference type="InterPro" id="IPR003777">
    <property type="entry name" value="XdhC_CoxI"/>
</dbReference>
<feature type="domain" description="XdhC- CoxI" evidence="1">
    <location>
        <begin position="12"/>
        <end position="68"/>
    </location>
</feature>
<reference evidence="2" key="1">
    <citation type="journal article" date="2014" name="Front. Microbiol.">
        <title>High frequency of phylogenetically diverse reductive dehalogenase-homologous genes in deep subseafloor sedimentary metagenomes.</title>
        <authorList>
            <person name="Kawai M."/>
            <person name="Futagami T."/>
            <person name="Toyoda A."/>
            <person name="Takaki Y."/>
            <person name="Nishi S."/>
            <person name="Hori S."/>
            <person name="Arai W."/>
            <person name="Tsubouchi T."/>
            <person name="Morono Y."/>
            <person name="Uchiyama I."/>
            <person name="Ito T."/>
            <person name="Fujiyama A."/>
            <person name="Inagaki F."/>
            <person name="Takami H."/>
        </authorList>
    </citation>
    <scope>NUCLEOTIDE SEQUENCE</scope>
    <source>
        <strain evidence="2">Expedition CK06-06</strain>
    </source>
</reference>
<protein>
    <recommendedName>
        <fullName evidence="1">XdhC- CoxI domain-containing protein</fullName>
    </recommendedName>
</protein>
<dbReference type="InterPro" id="IPR052698">
    <property type="entry name" value="MoCofactor_Util/Proc"/>
</dbReference>
<comment type="caution">
    <text evidence="2">The sequence shown here is derived from an EMBL/GenBank/DDBJ whole genome shotgun (WGS) entry which is preliminary data.</text>
</comment>
<name>X1CJH3_9ZZZZ</name>
<accession>X1CJH3</accession>
<organism evidence="2">
    <name type="scientific">marine sediment metagenome</name>
    <dbReference type="NCBI Taxonomy" id="412755"/>
    <lineage>
        <taxon>unclassified sequences</taxon>
        <taxon>metagenomes</taxon>
        <taxon>ecological metagenomes</taxon>
    </lineage>
</organism>
<dbReference type="AlphaFoldDB" id="X1CJH3"/>
<feature type="non-terminal residue" evidence="2">
    <location>
        <position position="68"/>
    </location>
</feature>
<dbReference type="PANTHER" id="PTHR30388:SF6">
    <property type="entry name" value="XANTHINE DEHYDROGENASE SUBUNIT A-RELATED"/>
    <property type="match status" value="1"/>
</dbReference>
<evidence type="ECO:0000313" key="2">
    <source>
        <dbReference type="EMBL" id="GAH07847.1"/>
    </source>
</evidence>
<evidence type="ECO:0000259" key="1">
    <source>
        <dbReference type="Pfam" id="PF02625"/>
    </source>
</evidence>
<proteinExistence type="predicted"/>
<dbReference type="Pfam" id="PF02625">
    <property type="entry name" value="XdhC_CoxI"/>
    <property type="match status" value="1"/>
</dbReference>